<evidence type="ECO:0000256" key="4">
    <source>
        <dbReference type="ARBA" id="ARBA00022833"/>
    </source>
</evidence>
<dbReference type="SMART" id="SM00849">
    <property type="entry name" value="Lactamase_B"/>
    <property type="match status" value="1"/>
</dbReference>
<dbReference type="AlphaFoldDB" id="A0A1F7F914"/>
<dbReference type="InterPro" id="IPR051453">
    <property type="entry name" value="MBL_Glyoxalase_II"/>
</dbReference>
<accession>A0A1F7F914</accession>
<dbReference type="Gene3D" id="3.60.15.10">
    <property type="entry name" value="Ribonuclease Z/Hydroxyacylglutathione hydrolase-like"/>
    <property type="match status" value="1"/>
</dbReference>
<evidence type="ECO:0000256" key="1">
    <source>
        <dbReference type="ARBA" id="ARBA00001947"/>
    </source>
</evidence>
<dbReference type="InterPro" id="IPR036866">
    <property type="entry name" value="RibonucZ/Hydroxyglut_hydro"/>
</dbReference>
<comment type="caution">
    <text evidence="6">The sequence shown here is derived from an EMBL/GenBank/DDBJ whole genome shotgun (WGS) entry which is preliminary data.</text>
</comment>
<dbReference type="PANTHER" id="PTHR46233">
    <property type="entry name" value="HYDROXYACYLGLUTATHIONE HYDROLASE GLOC"/>
    <property type="match status" value="1"/>
</dbReference>
<organism evidence="6 7">
    <name type="scientific">Candidatus Raymondbacteria bacterium RIFOXYD12_FULL_49_13</name>
    <dbReference type="NCBI Taxonomy" id="1817890"/>
    <lineage>
        <taxon>Bacteria</taxon>
        <taxon>Raymondiibacteriota</taxon>
    </lineage>
</organism>
<dbReference type="SUPFAM" id="SSF56281">
    <property type="entry name" value="Metallo-hydrolase/oxidoreductase"/>
    <property type="match status" value="1"/>
</dbReference>
<evidence type="ECO:0000259" key="5">
    <source>
        <dbReference type="SMART" id="SM00849"/>
    </source>
</evidence>
<gene>
    <name evidence="6" type="ORF">A2519_21250</name>
</gene>
<dbReference type="CDD" id="cd06262">
    <property type="entry name" value="metallo-hydrolase-like_MBL-fold"/>
    <property type="match status" value="1"/>
</dbReference>
<keyword evidence="2" id="KW-0479">Metal-binding</keyword>
<feature type="domain" description="Metallo-beta-lactamase" evidence="5">
    <location>
        <begin position="8"/>
        <end position="183"/>
    </location>
</feature>
<evidence type="ECO:0000256" key="2">
    <source>
        <dbReference type="ARBA" id="ARBA00022723"/>
    </source>
</evidence>
<dbReference type="Pfam" id="PF00753">
    <property type="entry name" value="Lactamase_B"/>
    <property type="match status" value="1"/>
</dbReference>
<dbReference type="GO" id="GO:0016787">
    <property type="term" value="F:hydrolase activity"/>
    <property type="evidence" value="ECO:0007669"/>
    <property type="project" value="UniProtKB-KW"/>
</dbReference>
<reference evidence="6 7" key="1">
    <citation type="journal article" date="2016" name="Nat. Commun.">
        <title>Thousands of microbial genomes shed light on interconnected biogeochemical processes in an aquifer system.</title>
        <authorList>
            <person name="Anantharaman K."/>
            <person name="Brown C.T."/>
            <person name="Hug L.A."/>
            <person name="Sharon I."/>
            <person name="Castelle C.J."/>
            <person name="Probst A.J."/>
            <person name="Thomas B.C."/>
            <person name="Singh A."/>
            <person name="Wilkins M.J."/>
            <person name="Karaoz U."/>
            <person name="Brodie E.L."/>
            <person name="Williams K.H."/>
            <person name="Hubbard S.S."/>
            <person name="Banfield J.F."/>
        </authorList>
    </citation>
    <scope>NUCLEOTIDE SEQUENCE [LARGE SCALE GENOMIC DNA]</scope>
</reference>
<keyword evidence="4" id="KW-0862">Zinc</keyword>
<dbReference type="GO" id="GO:0046872">
    <property type="term" value="F:metal ion binding"/>
    <property type="evidence" value="ECO:0007669"/>
    <property type="project" value="UniProtKB-KW"/>
</dbReference>
<evidence type="ECO:0000313" key="7">
    <source>
        <dbReference type="Proteomes" id="UP000179243"/>
    </source>
</evidence>
<protein>
    <recommendedName>
        <fullName evidence="5">Metallo-beta-lactamase domain-containing protein</fullName>
    </recommendedName>
</protein>
<name>A0A1F7F914_UNCRA</name>
<keyword evidence="3" id="KW-0378">Hydrolase</keyword>
<evidence type="ECO:0000256" key="3">
    <source>
        <dbReference type="ARBA" id="ARBA00022801"/>
    </source>
</evidence>
<dbReference type="Proteomes" id="UP000179243">
    <property type="component" value="Unassembled WGS sequence"/>
</dbReference>
<dbReference type="PANTHER" id="PTHR46233:SF3">
    <property type="entry name" value="HYDROXYACYLGLUTATHIONE HYDROLASE GLOC"/>
    <property type="match status" value="1"/>
</dbReference>
<comment type="cofactor">
    <cofactor evidence="1">
        <name>Zn(2+)</name>
        <dbReference type="ChEBI" id="CHEBI:29105"/>
    </cofactor>
</comment>
<dbReference type="EMBL" id="MFYX01000098">
    <property type="protein sequence ID" value="OGK03022.1"/>
    <property type="molecule type" value="Genomic_DNA"/>
</dbReference>
<evidence type="ECO:0000313" key="6">
    <source>
        <dbReference type="EMBL" id="OGK03022.1"/>
    </source>
</evidence>
<dbReference type="InterPro" id="IPR001279">
    <property type="entry name" value="Metallo-B-lactamas"/>
</dbReference>
<sequence length="202" mass="22262">MFELGPIETNSYVLYTKEKTACIVDPVQVCRGMTQFIETEGLEVRSIVATHSHADHVHAAALFARQFNVPVRMHAAAEELREFYRDSCFLLGFEPNELITDYKKIDEGDTLSLGNETMKVMHTPGHSHCSISLVADDLVVTGDVLFQGSVGRYDLPGGSFNLLCGSLQRLCALDERLVVLPGHGPVTDIGTQKYDNAFISSI</sequence>
<proteinExistence type="predicted"/>